<protein>
    <submittedName>
        <fullName evidence="1">Uncharacterized protein</fullName>
    </submittedName>
</protein>
<dbReference type="AlphaFoldDB" id="A0A2P2QJB2"/>
<evidence type="ECO:0000313" key="1">
    <source>
        <dbReference type="EMBL" id="MBX67051.1"/>
    </source>
</evidence>
<reference evidence="1" key="1">
    <citation type="submission" date="2018-02" db="EMBL/GenBank/DDBJ databases">
        <title>Rhizophora mucronata_Transcriptome.</title>
        <authorList>
            <person name="Meera S.P."/>
            <person name="Sreeshan A."/>
            <person name="Augustine A."/>
        </authorList>
    </citation>
    <scope>NUCLEOTIDE SEQUENCE</scope>
    <source>
        <tissue evidence="1">Leaf</tissue>
    </source>
</reference>
<organism evidence="1">
    <name type="scientific">Rhizophora mucronata</name>
    <name type="common">Asiatic mangrove</name>
    <dbReference type="NCBI Taxonomy" id="61149"/>
    <lineage>
        <taxon>Eukaryota</taxon>
        <taxon>Viridiplantae</taxon>
        <taxon>Streptophyta</taxon>
        <taxon>Embryophyta</taxon>
        <taxon>Tracheophyta</taxon>
        <taxon>Spermatophyta</taxon>
        <taxon>Magnoliopsida</taxon>
        <taxon>eudicotyledons</taxon>
        <taxon>Gunneridae</taxon>
        <taxon>Pentapetalae</taxon>
        <taxon>rosids</taxon>
        <taxon>fabids</taxon>
        <taxon>Malpighiales</taxon>
        <taxon>Rhizophoraceae</taxon>
        <taxon>Rhizophora</taxon>
    </lineage>
</organism>
<accession>A0A2P2QJB2</accession>
<proteinExistence type="predicted"/>
<name>A0A2P2QJB2_RHIMU</name>
<sequence length="66" mass="7747">MHNTVSSTFEPKNRGLFVVLWINKEWVLTFTSSFQSSSMSCEPFKFRLIKVLQKLLFVSCPVTHMY</sequence>
<dbReference type="EMBL" id="GGEC01086567">
    <property type="protein sequence ID" value="MBX67051.1"/>
    <property type="molecule type" value="Transcribed_RNA"/>
</dbReference>